<dbReference type="RefSeq" id="WP_099561553.1">
    <property type="nucleotide sequence ID" value="NZ_JAAAYF010000008.1"/>
</dbReference>
<sequence>MRATPYPIPAWRVVLDGVDLTSRLAPRLLDLSLSESRGDEADQIDLRLHDHDGRLALPRRGVELQVAIGWEGSGLFDKGTFVVDDVEHSGSPDILSIRARSANLTGAVRSRRERSWHESTLGDILGAIAGEHSLRLAVAADLARQPIPHLDQANESDINLLTRLGKRFDAVATIKAGTLIFSPIGAGTTASGEPLPGVQITRASGDQHRYSVADREKYSGVRAYWGDRKGARRTGVLVGTSENEKKLQATYANADEARQQAEAEFKRLDRGTAQLSYTLALGRADIYPEQTVTVSGFKPEIDGTDWLVSKVTHTIDGSSGFRSSLELERGGESSAEPSASDTE</sequence>
<dbReference type="AlphaFoldDB" id="A0AAJ2TKA6"/>
<dbReference type="SUPFAM" id="SSF69279">
    <property type="entry name" value="Phage tail proteins"/>
    <property type="match status" value="1"/>
</dbReference>
<proteinExistence type="predicted"/>
<feature type="region of interest" description="Disordered" evidence="2">
    <location>
        <begin position="319"/>
        <end position="343"/>
    </location>
</feature>
<dbReference type="PANTHER" id="PTHR35862:SF3">
    <property type="entry name" value="FELS-2 PROPHAGE PROTEIN"/>
    <property type="match status" value="1"/>
</dbReference>
<organism evidence="3 4">
    <name type="scientific">Stenotrophomonas maltophilia</name>
    <name type="common">Pseudomonas maltophilia</name>
    <name type="synonym">Xanthomonas maltophilia</name>
    <dbReference type="NCBI Taxonomy" id="40324"/>
    <lineage>
        <taxon>Bacteria</taxon>
        <taxon>Pseudomonadati</taxon>
        <taxon>Pseudomonadota</taxon>
        <taxon>Gammaproteobacteria</taxon>
        <taxon>Lysobacterales</taxon>
        <taxon>Lysobacteraceae</taxon>
        <taxon>Stenotrophomonas</taxon>
        <taxon>Stenotrophomonas maltophilia group</taxon>
    </lineage>
</organism>
<comment type="caution">
    <text evidence="3">The sequence shown here is derived from an EMBL/GenBank/DDBJ whole genome shotgun (WGS) entry which is preliminary data.</text>
</comment>
<dbReference type="PANTHER" id="PTHR35862">
    <property type="entry name" value="FELS-2 PROPHAGE PROTEIN"/>
    <property type="match status" value="1"/>
</dbReference>
<accession>A0AAJ2TKA6</accession>
<dbReference type="Pfam" id="PF05954">
    <property type="entry name" value="Phage_GPD"/>
    <property type="match status" value="1"/>
</dbReference>
<reference evidence="3" key="1">
    <citation type="submission" date="2023-12" db="EMBL/GenBank/DDBJ databases">
        <title>'Antibacterial potential of Stenotrophomonas maltophilia cystic fibrosis isolates' (manuscript under preparation).</title>
        <authorList>
            <person name="Crisan C.V."/>
            <person name="Pettis M."/>
            <person name="Goldberg J.B."/>
        </authorList>
    </citation>
    <scope>NUCLEOTIDE SEQUENCE</scope>
    <source>
        <strain evidence="3">CCV129</strain>
    </source>
</reference>
<gene>
    <name evidence="3" type="ORF">U4I38_09010</name>
</gene>
<name>A0AAJ2TKA6_STEMA</name>
<evidence type="ECO:0000313" key="3">
    <source>
        <dbReference type="EMBL" id="MDZ5764613.1"/>
    </source>
</evidence>
<dbReference type="EMBL" id="JAXRVB010000007">
    <property type="protein sequence ID" value="MDZ5764613.1"/>
    <property type="molecule type" value="Genomic_DNA"/>
</dbReference>
<feature type="coiled-coil region" evidence="1">
    <location>
        <begin position="244"/>
        <end position="271"/>
    </location>
</feature>
<protein>
    <submittedName>
        <fullName evidence="3">Phage late control D family protein</fullName>
    </submittedName>
</protein>
<evidence type="ECO:0000313" key="4">
    <source>
        <dbReference type="Proteomes" id="UP001288387"/>
    </source>
</evidence>
<dbReference type="Proteomes" id="UP001288387">
    <property type="component" value="Unassembled WGS sequence"/>
</dbReference>
<keyword evidence="1" id="KW-0175">Coiled coil</keyword>
<evidence type="ECO:0000256" key="1">
    <source>
        <dbReference type="SAM" id="Coils"/>
    </source>
</evidence>
<dbReference type="InterPro" id="IPR052726">
    <property type="entry name" value="Phage_Baseplate_Hub"/>
</dbReference>
<evidence type="ECO:0000256" key="2">
    <source>
        <dbReference type="SAM" id="MobiDB-lite"/>
    </source>
</evidence>